<feature type="binding site" evidence="4">
    <location>
        <position position="262"/>
    </location>
    <ligand>
        <name>Mg(2+)</name>
        <dbReference type="ChEBI" id="CHEBI:18420"/>
    </ligand>
</feature>
<dbReference type="GO" id="GO:0046872">
    <property type="term" value="F:metal ion binding"/>
    <property type="evidence" value="ECO:0007669"/>
    <property type="project" value="UniProtKB-KW"/>
</dbReference>
<protein>
    <recommendedName>
        <fullName evidence="7">Hydrolase</fullName>
    </recommendedName>
</protein>
<evidence type="ECO:0000313" key="5">
    <source>
        <dbReference type="EMBL" id="GMR62333.1"/>
    </source>
</evidence>
<reference evidence="6" key="1">
    <citation type="submission" date="2022-10" db="EMBL/GenBank/DDBJ databases">
        <title>Genome assembly of Pristionchus species.</title>
        <authorList>
            <person name="Yoshida K."/>
            <person name="Sommer R.J."/>
        </authorList>
    </citation>
    <scope>NUCLEOTIDE SEQUENCE [LARGE SCALE GENOMIC DNA]</scope>
    <source>
        <strain evidence="6">RS5460</strain>
    </source>
</reference>
<keyword evidence="6" id="KW-1185">Reference proteome</keyword>
<feature type="active site" description="Nucleophile" evidence="2">
    <location>
        <position position="39"/>
    </location>
</feature>
<dbReference type="PANTHER" id="PTHR19288">
    <property type="entry name" value="4-NITROPHENYLPHOSPHATASE-RELATED"/>
    <property type="match status" value="1"/>
</dbReference>
<evidence type="ECO:0000256" key="2">
    <source>
        <dbReference type="PIRSR" id="PIRSR000915-1"/>
    </source>
</evidence>
<dbReference type="FunFam" id="3.40.50.1000:FF:000156">
    <property type="entry name" value="PhosphoGlycolate Phosphatase Homolog"/>
    <property type="match status" value="1"/>
</dbReference>
<dbReference type="Gene3D" id="3.40.50.1000">
    <property type="entry name" value="HAD superfamily/HAD-like"/>
    <property type="match status" value="2"/>
</dbReference>
<keyword evidence="4" id="KW-0479">Metal-binding</keyword>
<feature type="active site" description="Proton donor" evidence="2">
    <location>
        <position position="41"/>
    </location>
</feature>
<gene>
    <name evidence="5" type="ORF">PMAYCL1PPCAC_32528</name>
</gene>
<feature type="binding site" evidence="3">
    <location>
        <position position="237"/>
    </location>
    <ligand>
        <name>substrate</name>
    </ligand>
</feature>
<accession>A0AAN5DFM1</accession>
<dbReference type="InterPro" id="IPR006349">
    <property type="entry name" value="PGP_euk"/>
</dbReference>
<dbReference type="EMBL" id="BTRK01000006">
    <property type="protein sequence ID" value="GMR62333.1"/>
    <property type="molecule type" value="Genomic_DNA"/>
</dbReference>
<organism evidence="5 6">
    <name type="scientific">Pristionchus mayeri</name>
    <dbReference type="NCBI Taxonomy" id="1317129"/>
    <lineage>
        <taxon>Eukaryota</taxon>
        <taxon>Metazoa</taxon>
        <taxon>Ecdysozoa</taxon>
        <taxon>Nematoda</taxon>
        <taxon>Chromadorea</taxon>
        <taxon>Rhabditida</taxon>
        <taxon>Rhabditina</taxon>
        <taxon>Diplogasteromorpha</taxon>
        <taxon>Diplogasteroidea</taxon>
        <taxon>Neodiplogasteridae</taxon>
        <taxon>Pristionchus</taxon>
    </lineage>
</organism>
<feature type="binding site" evidence="4">
    <location>
        <position position="39"/>
    </location>
    <ligand>
        <name>Mg(2+)</name>
        <dbReference type="ChEBI" id="CHEBI:18420"/>
    </ligand>
</feature>
<evidence type="ECO:0000256" key="4">
    <source>
        <dbReference type="PIRSR" id="PIRSR000915-3"/>
    </source>
</evidence>
<dbReference type="InterPro" id="IPR036412">
    <property type="entry name" value="HAD-like_sf"/>
</dbReference>
<name>A0AAN5DFM1_9BILA</name>
<dbReference type="Pfam" id="PF13344">
    <property type="entry name" value="Hydrolase_6"/>
    <property type="match status" value="1"/>
</dbReference>
<evidence type="ECO:0000256" key="3">
    <source>
        <dbReference type="PIRSR" id="PIRSR000915-2"/>
    </source>
</evidence>
<dbReference type="InterPro" id="IPR023214">
    <property type="entry name" value="HAD_sf"/>
</dbReference>
<dbReference type="PIRSF" id="PIRSF000915">
    <property type="entry name" value="PGP-type_phosphatase"/>
    <property type="match status" value="1"/>
</dbReference>
<evidence type="ECO:0000256" key="1">
    <source>
        <dbReference type="ARBA" id="ARBA00022801"/>
    </source>
</evidence>
<dbReference type="NCBIfam" id="TIGR01452">
    <property type="entry name" value="PGP_euk"/>
    <property type="match status" value="1"/>
</dbReference>
<dbReference type="GO" id="GO:0005737">
    <property type="term" value="C:cytoplasm"/>
    <property type="evidence" value="ECO:0007669"/>
    <property type="project" value="TreeGrafter"/>
</dbReference>
<evidence type="ECO:0008006" key="7">
    <source>
        <dbReference type="Google" id="ProtNLM"/>
    </source>
</evidence>
<feature type="non-terminal residue" evidence="5">
    <location>
        <position position="1"/>
    </location>
</feature>
<proteinExistence type="predicted"/>
<dbReference type="PANTHER" id="PTHR19288:SF93">
    <property type="entry name" value="FI11325P-RELATED"/>
    <property type="match status" value="1"/>
</dbReference>
<dbReference type="Proteomes" id="UP001328107">
    <property type="component" value="Unassembled WGS sequence"/>
</dbReference>
<sequence length="322" mass="36297">LKAYFRVLRAPFHSTVRNTMSSTIAELENPFKYETYLFDADGVLWRSNDPVPGAINFINELIERGKHVYIVTNNSTKTTAEYMKKVADLGFGQLNEMNIISPNVVMAHFFKRNTHFMSKAIYTIASSGVIETLEKELGVETFGSGPDPVEPDATFLSKIDCSREVSAVVVGYDVHISYNKIMKAANYLRDPNCGFFITNEDYTFPGPNGAMVVPGTGCITSSIRACAHPREPMIFGKPSEALERYMKANFTLDFEHTIMFGDRLDTDIKFGNQLGVDTCWMRTGVHKEEDVQRAVDQGQKELIPHYTFSFEQHFALQKPLPN</sequence>
<dbReference type="NCBIfam" id="TIGR01460">
    <property type="entry name" value="HAD-SF-IIA"/>
    <property type="match status" value="1"/>
</dbReference>
<dbReference type="GO" id="GO:0016791">
    <property type="term" value="F:phosphatase activity"/>
    <property type="evidence" value="ECO:0007669"/>
    <property type="project" value="InterPro"/>
</dbReference>
<evidence type="ECO:0000313" key="6">
    <source>
        <dbReference type="Proteomes" id="UP001328107"/>
    </source>
</evidence>
<keyword evidence="4" id="KW-0460">Magnesium</keyword>
<dbReference type="InterPro" id="IPR006357">
    <property type="entry name" value="HAD-SF_hydro_IIA"/>
</dbReference>
<comment type="cofactor">
    <cofactor evidence="4">
        <name>Mg(2+)</name>
        <dbReference type="ChEBI" id="CHEBI:18420"/>
    </cofactor>
    <text evidence="4">Divalent metal ions. Mg(2+) is the most effective.</text>
</comment>
<dbReference type="AlphaFoldDB" id="A0AAN5DFM1"/>
<comment type="caution">
    <text evidence="5">The sequence shown here is derived from an EMBL/GenBank/DDBJ whole genome shotgun (WGS) entry which is preliminary data.</text>
</comment>
<keyword evidence="1" id="KW-0378">Hydrolase</keyword>
<dbReference type="SUPFAM" id="SSF56784">
    <property type="entry name" value="HAD-like"/>
    <property type="match status" value="1"/>
</dbReference>
<feature type="binding site" evidence="4">
    <location>
        <position position="41"/>
    </location>
    <ligand>
        <name>Mg(2+)</name>
        <dbReference type="ChEBI" id="CHEBI:18420"/>
    </ligand>
</feature>
<dbReference type="Pfam" id="PF13242">
    <property type="entry name" value="Hydrolase_like"/>
    <property type="match status" value="1"/>
</dbReference>